<evidence type="ECO:0000313" key="3">
    <source>
        <dbReference type="Proteomes" id="UP000008957"/>
    </source>
</evidence>
<dbReference type="KEGG" id="sbr:SY1_17700"/>
<protein>
    <submittedName>
        <fullName evidence="2">CRISPR-associated protein Cas5, Hmari subtype</fullName>
    </submittedName>
</protein>
<keyword evidence="3" id="KW-1185">Reference proteome</keyword>
<reference evidence="3" key="1">
    <citation type="submission" date="2010-03" db="EMBL/GenBank/DDBJ databases">
        <title>The genome sequence of Synergistetes sp. SGP1.</title>
        <authorList>
            <consortium name="metaHIT consortium -- http://www.metahit.eu/"/>
            <person name="Pajon A."/>
            <person name="Turner K."/>
            <person name="Parkhill J."/>
            <person name="Wade W."/>
            <person name="Vartoukian S."/>
        </authorList>
    </citation>
    <scope>NUCLEOTIDE SEQUENCE [LARGE SCALE GENOMIC DNA]</scope>
    <source>
        <strain evidence="3">SGP1</strain>
    </source>
</reference>
<dbReference type="GO" id="GO:0043571">
    <property type="term" value="P:maintenance of CRISPR repeat elements"/>
    <property type="evidence" value="ECO:0007669"/>
    <property type="project" value="InterPro"/>
</dbReference>
<dbReference type="EMBL" id="FP929056">
    <property type="protein sequence ID" value="CBL28677.1"/>
    <property type="molecule type" value="Genomic_DNA"/>
</dbReference>
<organism evidence="2 3">
    <name type="scientific">Fretibacterium fastidiosum</name>
    <dbReference type="NCBI Taxonomy" id="651822"/>
    <lineage>
        <taxon>Bacteria</taxon>
        <taxon>Thermotogati</taxon>
        <taxon>Synergistota</taxon>
        <taxon>Synergistia</taxon>
        <taxon>Synergistales</taxon>
        <taxon>Aminobacteriaceae</taxon>
        <taxon>Fretibacterium</taxon>
    </lineage>
</organism>
<dbReference type="RefSeq" id="WP_015556824.1">
    <property type="nucleotide sequence ID" value="NZ_OZ209244.1"/>
</dbReference>
<accession>A0AB94IY97</accession>
<dbReference type="Pfam" id="PF09704">
    <property type="entry name" value="Cas_Cas5d"/>
    <property type="match status" value="1"/>
</dbReference>
<keyword evidence="1" id="KW-0051">Antiviral defense</keyword>
<gene>
    <name evidence="2" type="ORF">SY1_17700</name>
</gene>
<dbReference type="AlphaFoldDB" id="A0AB94IY97"/>
<sequence length="241" mass="26501">MAVMFDCSSDMALFRKPYTTTSSVSFAFPPPSAIAGLVSAIVGLDNGASGDASHAFYWRELAGTRVAVALLRQTRWMRAAVNFWNVKNPQTTPHIQVKHQFVASPRYRVYVAGGVEARLRGHLERGSFIYTPCLGVAYALAQIDYIGACDPQPMGEGEVRVDTVVPWEGEGMELNLAESGGIFSERVPFRLTTERALAESIKVVYSSDVSRPLCVRKRGGLHVTRCAARGVEDVVAWFPEW</sequence>
<reference evidence="2 3" key="2">
    <citation type="submission" date="2010-03" db="EMBL/GenBank/DDBJ databases">
        <authorList>
            <person name="Pajon A."/>
        </authorList>
    </citation>
    <scope>NUCLEOTIDE SEQUENCE [LARGE SCALE GENOMIC DNA]</scope>
    <source>
        <strain evidence="2 3">SGP1</strain>
    </source>
</reference>
<dbReference type="InterPro" id="IPR013422">
    <property type="entry name" value="CRISPR-assoc_prot_Cas5_N"/>
</dbReference>
<dbReference type="Proteomes" id="UP000008957">
    <property type="component" value="Chromosome"/>
</dbReference>
<evidence type="ECO:0000256" key="1">
    <source>
        <dbReference type="ARBA" id="ARBA00023118"/>
    </source>
</evidence>
<dbReference type="GO" id="GO:0051607">
    <property type="term" value="P:defense response to virus"/>
    <property type="evidence" value="ECO:0007669"/>
    <property type="project" value="UniProtKB-KW"/>
</dbReference>
<evidence type="ECO:0000313" key="2">
    <source>
        <dbReference type="EMBL" id="CBL28677.1"/>
    </source>
</evidence>
<name>A0AB94IY97_9BACT</name>
<dbReference type="InterPro" id="IPR013421">
    <property type="entry name" value="CRISPR-assoc_prot_Cas5_HALMA"/>
</dbReference>
<dbReference type="NCBIfam" id="TIGR02593">
    <property type="entry name" value="CRISPR_cas5"/>
    <property type="match status" value="1"/>
</dbReference>
<dbReference type="InterPro" id="IPR021124">
    <property type="entry name" value="CRISPR-assoc_prot_Cas5"/>
</dbReference>
<dbReference type="NCBIfam" id="TIGR02592">
    <property type="entry name" value="cas_Cas5h"/>
    <property type="match status" value="1"/>
</dbReference>
<proteinExistence type="predicted"/>
<dbReference type="Gene3D" id="3.30.70.2660">
    <property type="match status" value="1"/>
</dbReference>